<proteinExistence type="predicted"/>
<comment type="caution">
    <text evidence="1">The sequence shown here is derived from an EMBL/GenBank/DDBJ whole genome shotgun (WGS) entry which is preliminary data.</text>
</comment>
<evidence type="ECO:0000313" key="2">
    <source>
        <dbReference type="Proteomes" id="UP001221142"/>
    </source>
</evidence>
<dbReference type="AlphaFoldDB" id="A0AAD7FE85"/>
<name>A0AAD7FE85_9AGAR</name>
<accession>A0AAD7FE85</accession>
<sequence>MAALAIKMARKDTQNVGLGGVASEVLGAPDNITGKVSAVATLLPVASDLMSTLESVTSKLDIVIKLGDQLATIHPYANVAWKILTSVYQVVKKQQETDGKLTKLAKTMDEVYSFVKDLDFLPQKIKSLEQQASAIVKQTVECALFIQEYTQHGFGSQSYFLTVFSTLILLNFA</sequence>
<protein>
    <submittedName>
        <fullName evidence="1">Uncharacterized protein</fullName>
    </submittedName>
</protein>
<keyword evidence="2" id="KW-1185">Reference proteome</keyword>
<dbReference type="Proteomes" id="UP001221142">
    <property type="component" value="Unassembled WGS sequence"/>
</dbReference>
<gene>
    <name evidence="1" type="ORF">FB45DRAFT_840460</name>
</gene>
<organism evidence="1 2">
    <name type="scientific">Roridomyces roridus</name>
    <dbReference type="NCBI Taxonomy" id="1738132"/>
    <lineage>
        <taxon>Eukaryota</taxon>
        <taxon>Fungi</taxon>
        <taxon>Dikarya</taxon>
        <taxon>Basidiomycota</taxon>
        <taxon>Agaricomycotina</taxon>
        <taxon>Agaricomycetes</taxon>
        <taxon>Agaricomycetidae</taxon>
        <taxon>Agaricales</taxon>
        <taxon>Marasmiineae</taxon>
        <taxon>Mycenaceae</taxon>
        <taxon>Roridomyces</taxon>
    </lineage>
</organism>
<reference evidence="1" key="1">
    <citation type="submission" date="2023-03" db="EMBL/GenBank/DDBJ databases">
        <title>Massive genome expansion in bonnet fungi (Mycena s.s.) driven by repeated elements and novel gene families across ecological guilds.</title>
        <authorList>
            <consortium name="Lawrence Berkeley National Laboratory"/>
            <person name="Harder C.B."/>
            <person name="Miyauchi S."/>
            <person name="Viragh M."/>
            <person name="Kuo A."/>
            <person name="Thoen E."/>
            <person name="Andreopoulos B."/>
            <person name="Lu D."/>
            <person name="Skrede I."/>
            <person name="Drula E."/>
            <person name="Henrissat B."/>
            <person name="Morin E."/>
            <person name="Kohler A."/>
            <person name="Barry K."/>
            <person name="LaButti K."/>
            <person name="Morin E."/>
            <person name="Salamov A."/>
            <person name="Lipzen A."/>
            <person name="Mereny Z."/>
            <person name="Hegedus B."/>
            <person name="Baldrian P."/>
            <person name="Stursova M."/>
            <person name="Weitz H."/>
            <person name="Taylor A."/>
            <person name="Grigoriev I.V."/>
            <person name="Nagy L.G."/>
            <person name="Martin F."/>
            <person name="Kauserud H."/>
        </authorList>
    </citation>
    <scope>NUCLEOTIDE SEQUENCE</scope>
    <source>
        <strain evidence="1">9284</strain>
    </source>
</reference>
<dbReference type="EMBL" id="JARKIF010000019">
    <property type="protein sequence ID" value="KAJ7618707.1"/>
    <property type="molecule type" value="Genomic_DNA"/>
</dbReference>
<evidence type="ECO:0000313" key="1">
    <source>
        <dbReference type="EMBL" id="KAJ7618707.1"/>
    </source>
</evidence>